<keyword evidence="3" id="KW-0548">Nucleotidyltransferase</keyword>
<keyword evidence="5" id="KW-0460">Magnesium</keyword>
<proteinExistence type="inferred from homology"/>
<evidence type="ECO:0000256" key="8">
    <source>
        <dbReference type="ARBA" id="ARBA00034120"/>
    </source>
</evidence>
<evidence type="ECO:0000256" key="6">
    <source>
        <dbReference type="ARBA" id="ARBA00022918"/>
    </source>
</evidence>
<evidence type="ECO:0000256" key="2">
    <source>
        <dbReference type="ARBA" id="ARBA00022679"/>
    </source>
</evidence>
<reference evidence="11 12" key="1">
    <citation type="submission" date="2022-02" db="EMBL/GenBank/DDBJ databases">
        <title>The genome sequence of Shewanella sp. 3B26.</title>
        <authorList>
            <person name="Du J."/>
        </authorList>
    </citation>
    <scope>NUCLEOTIDE SEQUENCE [LARGE SCALE GENOMIC DNA]</scope>
    <source>
        <strain evidence="11 12">3B26</strain>
    </source>
</reference>
<evidence type="ECO:0000313" key="12">
    <source>
        <dbReference type="Proteomes" id="UP001297581"/>
    </source>
</evidence>
<dbReference type="PRINTS" id="PR00866">
    <property type="entry name" value="RNADNAPOLMS"/>
</dbReference>
<dbReference type="InterPro" id="IPR051083">
    <property type="entry name" value="GrpII_Intron_Splice-Mob/Def"/>
</dbReference>
<dbReference type="PROSITE" id="PS50878">
    <property type="entry name" value="RT_POL"/>
    <property type="match status" value="1"/>
</dbReference>
<dbReference type="GO" id="GO:0003964">
    <property type="term" value="F:RNA-directed DNA polymerase activity"/>
    <property type="evidence" value="ECO:0007669"/>
    <property type="project" value="UniProtKB-KW"/>
</dbReference>
<dbReference type="NCBIfam" id="NF038233">
    <property type="entry name" value="retron_St85_RT"/>
    <property type="match status" value="1"/>
</dbReference>
<evidence type="ECO:0000256" key="7">
    <source>
        <dbReference type="ARBA" id="ARBA00023118"/>
    </source>
</evidence>
<keyword evidence="7" id="KW-0051">Antiviral defense</keyword>
<dbReference type="GO" id="GO:0003723">
    <property type="term" value="F:RNA binding"/>
    <property type="evidence" value="ECO:0007669"/>
    <property type="project" value="InterPro"/>
</dbReference>
<evidence type="ECO:0000256" key="1">
    <source>
        <dbReference type="ARBA" id="ARBA00012493"/>
    </source>
</evidence>
<keyword evidence="4" id="KW-0479">Metal-binding</keyword>
<evidence type="ECO:0000256" key="4">
    <source>
        <dbReference type="ARBA" id="ARBA00022723"/>
    </source>
</evidence>
<evidence type="ECO:0000259" key="10">
    <source>
        <dbReference type="PROSITE" id="PS50878"/>
    </source>
</evidence>
<dbReference type="EC" id="2.7.7.49" evidence="1"/>
<dbReference type="Pfam" id="PF00078">
    <property type="entry name" value="RVT_1"/>
    <property type="match status" value="1"/>
</dbReference>
<evidence type="ECO:0000256" key="5">
    <source>
        <dbReference type="ARBA" id="ARBA00022842"/>
    </source>
</evidence>
<feature type="domain" description="Reverse transcriptase" evidence="10">
    <location>
        <begin position="19"/>
        <end position="243"/>
    </location>
</feature>
<evidence type="ECO:0000256" key="9">
    <source>
        <dbReference type="ARBA" id="ARBA00048173"/>
    </source>
</evidence>
<dbReference type="GO" id="GO:0051607">
    <property type="term" value="P:defense response to virus"/>
    <property type="evidence" value="ECO:0007669"/>
    <property type="project" value="UniProtKB-KW"/>
</dbReference>
<keyword evidence="2" id="KW-0808">Transferase</keyword>
<dbReference type="SUPFAM" id="SSF56672">
    <property type="entry name" value="DNA/RNA polymerases"/>
    <property type="match status" value="1"/>
</dbReference>
<comment type="caution">
    <text evidence="11">The sequence shown here is derived from an EMBL/GenBank/DDBJ whole genome shotgun (WGS) entry which is preliminary data.</text>
</comment>
<comment type="similarity">
    <text evidence="8">Belongs to the bacterial reverse transcriptase family.</text>
</comment>
<evidence type="ECO:0000313" key="11">
    <source>
        <dbReference type="EMBL" id="MCH4292894.1"/>
    </source>
</evidence>
<keyword evidence="6 11" id="KW-0695">RNA-directed DNA polymerase</keyword>
<protein>
    <recommendedName>
        <fullName evidence="1">RNA-directed DNA polymerase</fullName>
        <ecNumber evidence="1">2.7.7.49</ecNumber>
    </recommendedName>
</protein>
<gene>
    <name evidence="11" type="ORF">MJ923_01080</name>
</gene>
<dbReference type="CDD" id="cd03487">
    <property type="entry name" value="RT_Bac_retron_II"/>
    <property type="match status" value="1"/>
</dbReference>
<sequence>MVIDDCITKMLKNQLLLSDAELLYFASTAPHRYKKYFIPKRNGVDLREIAHPSSQLKYVQRLLVESMVKTFPIHSSAVAYRKGISIRDNATLHLKNNYLLKMDFENFFNNITPEIFFDACEDNNISYSEKDKNLLKNILFYKKRRASGLSLSIGAPSSPLVSNFIMYQFDVLVSDFCAARNIVYSRYADDLFFSTRKSDELSQVAGFIKEILRTMYRGRLKINDAKTIHTSKKNKRLVTGVVLSSEDKLSIGREKKRFYSSMIHKFTLKLLDGDEIHKLQGYLSHAKNIEPLFISRMEKKYGHKALAEIMSYN</sequence>
<evidence type="ECO:0000256" key="3">
    <source>
        <dbReference type="ARBA" id="ARBA00022695"/>
    </source>
</evidence>
<dbReference type="InterPro" id="IPR000123">
    <property type="entry name" value="Reverse_transcriptase_msDNA"/>
</dbReference>
<dbReference type="Proteomes" id="UP001297581">
    <property type="component" value="Unassembled WGS sequence"/>
</dbReference>
<dbReference type="PANTHER" id="PTHR34047:SF7">
    <property type="entry name" value="RNA-DIRECTED DNA POLYMERASE"/>
    <property type="match status" value="1"/>
</dbReference>
<dbReference type="AlphaFoldDB" id="A0AAJ1EWE0"/>
<dbReference type="EMBL" id="JAKUDL010000001">
    <property type="protein sequence ID" value="MCH4292894.1"/>
    <property type="molecule type" value="Genomic_DNA"/>
</dbReference>
<keyword evidence="12" id="KW-1185">Reference proteome</keyword>
<dbReference type="RefSeq" id="WP_240589533.1">
    <property type="nucleotide sequence ID" value="NZ_JAKUDL010000001.1"/>
</dbReference>
<name>A0AAJ1EWE0_9GAMM</name>
<organism evidence="11 12">
    <name type="scientific">Shewanella zhuhaiensis</name>
    <dbReference type="NCBI Taxonomy" id="2919576"/>
    <lineage>
        <taxon>Bacteria</taxon>
        <taxon>Pseudomonadati</taxon>
        <taxon>Pseudomonadota</taxon>
        <taxon>Gammaproteobacteria</taxon>
        <taxon>Alteromonadales</taxon>
        <taxon>Shewanellaceae</taxon>
        <taxon>Shewanella</taxon>
    </lineage>
</organism>
<dbReference type="InterPro" id="IPR043502">
    <property type="entry name" value="DNA/RNA_pol_sf"/>
</dbReference>
<dbReference type="PANTHER" id="PTHR34047">
    <property type="entry name" value="NUCLEAR INTRON MATURASE 1, MITOCHONDRIAL-RELATED"/>
    <property type="match status" value="1"/>
</dbReference>
<accession>A0AAJ1EWE0</accession>
<dbReference type="GO" id="GO:0046872">
    <property type="term" value="F:metal ion binding"/>
    <property type="evidence" value="ECO:0007669"/>
    <property type="project" value="UniProtKB-KW"/>
</dbReference>
<dbReference type="InterPro" id="IPR000477">
    <property type="entry name" value="RT_dom"/>
</dbReference>
<comment type="catalytic activity">
    <reaction evidence="9">
        <text>DNA(n) + a 2'-deoxyribonucleoside 5'-triphosphate = DNA(n+1) + diphosphate</text>
        <dbReference type="Rhea" id="RHEA:22508"/>
        <dbReference type="Rhea" id="RHEA-COMP:17339"/>
        <dbReference type="Rhea" id="RHEA-COMP:17340"/>
        <dbReference type="ChEBI" id="CHEBI:33019"/>
        <dbReference type="ChEBI" id="CHEBI:61560"/>
        <dbReference type="ChEBI" id="CHEBI:173112"/>
        <dbReference type="EC" id="2.7.7.49"/>
    </reaction>
</comment>